<gene>
    <name evidence="1" type="ORF">SPELUC_LOCUS4168</name>
</gene>
<evidence type="ECO:0000313" key="1">
    <source>
        <dbReference type="EMBL" id="CAG8526429.1"/>
    </source>
</evidence>
<keyword evidence="2" id="KW-1185">Reference proteome</keyword>
<dbReference type="Proteomes" id="UP000789366">
    <property type="component" value="Unassembled WGS sequence"/>
</dbReference>
<proteinExistence type="predicted"/>
<dbReference type="EMBL" id="CAJVPW010003584">
    <property type="protein sequence ID" value="CAG8526429.1"/>
    <property type="molecule type" value="Genomic_DNA"/>
</dbReference>
<accession>A0ACA9LH81</accession>
<feature type="non-terminal residue" evidence="1">
    <location>
        <position position="1"/>
    </location>
</feature>
<sequence>ASNADNYSNAFDLGALKNFFNIKFSNVDNCSNPPDLGSLVNCSNTLGYDNLETFFDNKSGNIDKYTFDFDDSRNFFNSFDPDNLEAYLNAFGPSDIKAFLNTFDPSSLKFTSEMSNEVKFLASCGVCAGAIIEILQKKFTDKYVHERNCKKEEISDASSLYLKLIKKQQADPTFYIDAQFEDVQSTQHIESYNAKIKNYVNELSSILELKQSVEKLLEKESHFVHLNKTMSQLSVNREEQYYNKYFINLENKLEQQVVNELPIGIFSENMFDMIEDVSVLLEPAIVAGLNSQSDEKGFGMMKKTLNLAIMTNRTNEPYKIYENFIKKIELKLIKKNNETEYNDSEEFACTISNPISVRTKSRKSKKIKGFNDNTNISKGKNKKKQILQVEYNKSDNDNDVNYKKGSNVKEKKGVKKCEICNSKGHNACMCLGLAISDSSEDNSENDDSEGDNSERIDSAGNNSEETSIKRKCGICNLKGYNAWTCSNK</sequence>
<reference evidence="1" key="1">
    <citation type="submission" date="2021-06" db="EMBL/GenBank/DDBJ databases">
        <authorList>
            <person name="Kallberg Y."/>
            <person name="Tangrot J."/>
            <person name="Rosling A."/>
        </authorList>
    </citation>
    <scope>NUCLEOTIDE SEQUENCE</scope>
    <source>
        <strain evidence="1">28 12/20/2015</strain>
    </source>
</reference>
<protein>
    <submittedName>
        <fullName evidence="1">6444_t:CDS:1</fullName>
    </submittedName>
</protein>
<name>A0ACA9LH81_9GLOM</name>
<evidence type="ECO:0000313" key="2">
    <source>
        <dbReference type="Proteomes" id="UP000789366"/>
    </source>
</evidence>
<comment type="caution">
    <text evidence="1">The sequence shown here is derived from an EMBL/GenBank/DDBJ whole genome shotgun (WGS) entry which is preliminary data.</text>
</comment>
<organism evidence="1 2">
    <name type="scientific">Cetraspora pellucida</name>
    <dbReference type="NCBI Taxonomy" id="1433469"/>
    <lineage>
        <taxon>Eukaryota</taxon>
        <taxon>Fungi</taxon>
        <taxon>Fungi incertae sedis</taxon>
        <taxon>Mucoromycota</taxon>
        <taxon>Glomeromycotina</taxon>
        <taxon>Glomeromycetes</taxon>
        <taxon>Diversisporales</taxon>
        <taxon>Gigasporaceae</taxon>
        <taxon>Cetraspora</taxon>
    </lineage>
</organism>